<accession>A0A562VDE4</accession>
<protein>
    <submittedName>
        <fullName evidence="4">Phytase-like protein with esterase activity</fullName>
    </submittedName>
</protein>
<evidence type="ECO:0000313" key="5">
    <source>
        <dbReference type="Proteomes" id="UP000321617"/>
    </source>
</evidence>
<dbReference type="InterPro" id="IPR052956">
    <property type="entry name" value="Mesenchyme-surface_protein"/>
</dbReference>
<evidence type="ECO:0000313" key="4">
    <source>
        <dbReference type="EMBL" id="TWJ15831.1"/>
    </source>
</evidence>
<reference evidence="4 5" key="1">
    <citation type="journal article" date="2013" name="Stand. Genomic Sci.">
        <title>Genomic Encyclopedia of Type Strains, Phase I: The one thousand microbial genomes (KMG-I) project.</title>
        <authorList>
            <person name="Kyrpides N.C."/>
            <person name="Woyke T."/>
            <person name="Eisen J.A."/>
            <person name="Garrity G."/>
            <person name="Lilburn T.G."/>
            <person name="Beck B.J."/>
            <person name="Whitman W.B."/>
            <person name="Hugenholtz P."/>
            <person name="Klenk H.P."/>
        </authorList>
    </citation>
    <scope>NUCLEOTIDE SEQUENCE [LARGE SCALE GENOMIC DNA]</scope>
    <source>
        <strain evidence="4 5">DSM 45044</strain>
    </source>
</reference>
<keyword evidence="1" id="KW-0472">Membrane</keyword>
<sequence>MSAGLTGLAALSLMTPLAAPAHAETPDDAGFHRLATFPVYLNGSPDEVTAAEIAAVTEDGETVVYTDSPAGALGFVDITDPAAPQPAGRFTLDGEPTSVAVAGGRILAAVNTGTAHAHPDGELAVFDAATREPVATVALGGQPDSIAVDPSHRWAAIAIENERDEDVADGALPQAPAGRLAVVDLHDLTVTDVDLTGLAEVAPDDPEPEYVSVNADGVAVVTLQENNHIALVDLATATVVGDFSAGSTRVSGVDVADDGRIELTGTVDAVREPDSVAWIGTEFIATANEGDWRGGTRGWTVFDTRGEVVHDSGNGFEYLGISHGLYPDKRSDSAGTEPEGLTVGTFHGVPHLFVASERGNFIAVYDVTDPASPRFRQLLPTGNEPEGLVTVPERDLLVVANELDEAESGIRSTVQIYRMDTGTPVFPSIVSDTVDGVPLGWGALSGLSASPTDPDALYAVTDSAFAHTRLLDVDVSTSPARITGATEVTRDGSPVGYDAEGVFARPDGGFWLASEGSPEDGVPNLLVRLNAEAEVVEEIPLPEDVAADVTGRGLEGVTAFGSGDDEVVWVALQSPLSGGEDALLGRYEVSTGAWSWAGYALESATGDAATGLSEITATGPDTVAVIERDGAGGPDATVKRIHVIDLSEVRTGTADQAPRVDAQEAVDVLPVLRRGAGWTPDKLEGLAVAGNGRVYVVTDNDFVDDATGETVFADLGDATALFGTGGDGDLPVTGNSLTTLVVSAVLLVAVGSVALLILRRRALSRW</sequence>
<dbReference type="SUPFAM" id="SSF50969">
    <property type="entry name" value="YVTN repeat-like/Quinoprotein amine dehydrogenase"/>
    <property type="match status" value="1"/>
</dbReference>
<feature type="domain" description="Phytase-like" evidence="3">
    <location>
        <begin position="440"/>
        <end position="702"/>
    </location>
</feature>
<feature type="transmembrane region" description="Helical" evidence="1">
    <location>
        <begin position="737"/>
        <end position="758"/>
    </location>
</feature>
<dbReference type="Pfam" id="PF13449">
    <property type="entry name" value="Phytase-like"/>
    <property type="match status" value="1"/>
</dbReference>
<dbReference type="InterPro" id="IPR011044">
    <property type="entry name" value="Quino_amine_DH_bsu"/>
</dbReference>
<dbReference type="PANTHER" id="PTHR46928:SF1">
    <property type="entry name" value="MESENCHYME-SPECIFIC CELL SURFACE GLYCOPROTEIN"/>
    <property type="match status" value="1"/>
</dbReference>
<comment type="caution">
    <text evidence="4">The sequence shown here is derived from an EMBL/GenBank/DDBJ whole genome shotgun (WGS) entry which is preliminary data.</text>
</comment>
<keyword evidence="5" id="KW-1185">Reference proteome</keyword>
<keyword evidence="1" id="KW-0812">Transmembrane</keyword>
<keyword evidence="1" id="KW-1133">Transmembrane helix</keyword>
<feature type="signal peptide" evidence="2">
    <location>
        <begin position="1"/>
        <end position="23"/>
    </location>
</feature>
<dbReference type="InterPro" id="IPR027372">
    <property type="entry name" value="Phytase-like_dom"/>
</dbReference>
<gene>
    <name evidence="4" type="ORF">LX16_1546</name>
</gene>
<dbReference type="Proteomes" id="UP000321617">
    <property type="component" value="Unassembled WGS sequence"/>
</dbReference>
<evidence type="ECO:0000259" key="3">
    <source>
        <dbReference type="Pfam" id="PF13449"/>
    </source>
</evidence>
<dbReference type="InterPro" id="IPR015943">
    <property type="entry name" value="WD40/YVTN_repeat-like_dom_sf"/>
</dbReference>
<evidence type="ECO:0000256" key="1">
    <source>
        <dbReference type="SAM" id="Phobius"/>
    </source>
</evidence>
<name>A0A562VDE4_9ACTN</name>
<feature type="chain" id="PRO_5022111021" evidence="2">
    <location>
        <begin position="24"/>
        <end position="766"/>
    </location>
</feature>
<dbReference type="AlphaFoldDB" id="A0A562VDE4"/>
<evidence type="ECO:0000256" key="2">
    <source>
        <dbReference type="SAM" id="SignalP"/>
    </source>
</evidence>
<dbReference type="EMBL" id="VLLL01000005">
    <property type="protein sequence ID" value="TWJ15831.1"/>
    <property type="molecule type" value="Genomic_DNA"/>
</dbReference>
<dbReference type="Gene3D" id="2.130.10.10">
    <property type="entry name" value="YVTN repeat-like/Quinoprotein amine dehydrogenase"/>
    <property type="match status" value="2"/>
</dbReference>
<dbReference type="PANTHER" id="PTHR46928">
    <property type="entry name" value="MESENCHYME-SPECIFIC CELL SURFACE GLYCOPROTEIN"/>
    <property type="match status" value="1"/>
</dbReference>
<keyword evidence="2" id="KW-0732">Signal</keyword>
<organism evidence="4 5">
    <name type="scientific">Stackebrandtia albiflava</name>
    <dbReference type="NCBI Taxonomy" id="406432"/>
    <lineage>
        <taxon>Bacteria</taxon>
        <taxon>Bacillati</taxon>
        <taxon>Actinomycetota</taxon>
        <taxon>Actinomycetes</taxon>
        <taxon>Glycomycetales</taxon>
        <taxon>Glycomycetaceae</taxon>
        <taxon>Stackebrandtia</taxon>
    </lineage>
</organism>
<dbReference type="SUPFAM" id="SSF75011">
    <property type="entry name" value="3-carboxy-cis,cis-mucoante lactonizing enzyme"/>
    <property type="match status" value="1"/>
</dbReference>
<proteinExistence type="predicted"/>